<feature type="domain" description="DAGKc" evidence="1">
    <location>
        <begin position="1"/>
        <end position="130"/>
    </location>
</feature>
<evidence type="ECO:0000313" key="3">
    <source>
        <dbReference type="Proteomes" id="UP001247620"/>
    </source>
</evidence>
<dbReference type="RefSeq" id="WP_310101569.1">
    <property type="nucleotide sequence ID" value="NZ_JAVDUU010000004.1"/>
</dbReference>
<organism evidence="2 3">
    <name type="scientific">Mucilaginibacter pocheonensis</name>
    <dbReference type="NCBI Taxonomy" id="398050"/>
    <lineage>
        <taxon>Bacteria</taxon>
        <taxon>Pseudomonadati</taxon>
        <taxon>Bacteroidota</taxon>
        <taxon>Sphingobacteriia</taxon>
        <taxon>Sphingobacteriales</taxon>
        <taxon>Sphingobacteriaceae</taxon>
        <taxon>Mucilaginibacter</taxon>
    </lineage>
</organism>
<name>A0ABU1TH91_9SPHI</name>
<evidence type="ECO:0000259" key="1">
    <source>
        <dbReference type="PROSITE" id="PS50146"/>
    </source>
</evidence>
<dbReference type="Gene3D" id="3.40.50.10330">
    <property type="entry name" value="Probable inorganic polyphosphate/atp-NAD kinase, domain 1"/>
    <property type="match status" value="1"/>
</dbReference>
<dbReference type="InterPro" id="IPR001206">
    <property type="entry name" value="Diacylglycerol_kinase_cat_dom"/>
</dbReference>
<dbReference type="GO" id="GO:0016301">
    <property type="term" value="F:kinase activity"/>
    <property type="evidence" value="ECO:0007669"/>
    <property type="project" value="UniProtKB-KW"/>
</dbReference>
<comment type="caution">
    <text evidence="2">The sequence shown here is derived from an EMBL/GenBank/DDBJ whole genome shotgun (WGS) entry which is preliminary data.</text>
</comment>
<dbReference type="SUPFAM" id="SSF111331">
    <property type="entry name" value="NAD kinase/diacylglycerol kinase-like"/>
    <property type="match status" value="1"/>
</dbReference>
<keyword evidence="3" id="KW-1185">Reference proteome</keyword>
<dbReference type="Pfam" id="PF19279">
    <property type="entry name" value="YegS_C"/>
    <property type="match status" value="1"/>
</dbReference>
<sequence length="292" mass="30812">MKTGKLFILINPAAGKNEPILETINEVFKDSGLELNVHILAENEDPAALVSEAAQNTDVVAIYGGDGSVTAASGALIGTDTPLAIIPGGTANVMAKELSIPQDAEVALRLIRDGNYQLKRIDTGVVNDRPFLLRVNLGIMASMITETDPELKDKLGQFAYGLATIKTIREAEPVTYQLMLDGEHITATGVSLTITNSGSLGIGDLQLQPGISVSDGLLDVVLLKDAGLTSVIKAAGGSLLGRETEAVCHRKAKTITVTLPERQTYLCDDCEDQATQLSLHIVPASLTVIVPC</sequence>
<keyword evidence="2" id="KW-0808">Transferase</keyword>
<dbReference type="PANTHER" id="PTHR30492">
    <property type="entry name" value="METHYLGLYOXAL SYNTHASE"/>
    <property type="match status" value="1"/>
</dbReference>
<dbReference type="InterPro" id="IPR017438">
    <property type="entry name" value="ATP-NAD_kinase_N"/>
</dbReference>
<evidence type="ECO:0000313" key="2">
    <source>
        <dbReference type="EMBL" id="MDR6944778.1"/>
    </source>
</evidence>
<dbReference type="PROSITE" id="PS50146">
    <property type="entry name" value="DAGK"/>
    <property type="match status" value="1"/>
</dbReference>
<dbReference type="Proteomes" id="UP001247620">
    <property type="component" value="Unassembled WGS sequence"/>
</dbReference>
<proteinExistence type="predicted"/>
<protein>
    <submittedName>
        <fullName evidence="2">YegS/Rv2252/BmrU family lipid kinase</fullName>
    </submittedName>
</protein>
<dbReference type="NCBIfam" id="TIGR00147">
    <property type="entry name" value="YegS/Rv2252/BmrU family lipid kinase"/>
    <property type="match status" value="1"/>
</dbReference>
<keyword evidence="2" id="KW-0418">Kinase</keyword>
<dbReference type="Gene3D" id="2.60.200.40">
    <property type="match status" value="1"/>
</dbReference>
<dbReference type="Pfam" id="PF00781">
    <property type="entry name" value="DAGK_cat"/>
    <property type="match status" value="1"/>
</dbReference>
<dbReference type="InterPro" id="IPR045540">
    <property type="entry name" value="YegS/DAGK_C"/>
</dbReference>
<accession>A0ABU1TH91</accession>
<dbReference type="PANTHER" id="PTHR30492:SF0">
    <property type="entry name" value="METHYLGLYOXAL SYNTHASE"/>
    <property type="match status" value="1"/>
</dbReference>
<dbReference type="InterPro" id="IPR016064">
    <property type="entry name" value="NAD/diacylglycerol_kinase_sf"/>
</dbReference>
<gene>
    <name evidence="2" type="ORF">J2W55_004638</name>
</gene>
<dbReference type="EMBL" id="JAVDUU010000004">
    <property type="protein sequence ID" value="MDR6944778.1"/>
    <property type="molecule type" value="Genomic_DNA"/>
</dbReference>
<reference evidence="2 3" key="1">
    <citation type="submission" date="2023-07" db="EMBL/GenBank/DDBJ databases">
        <title>Sorghum-associated microbial communities from plants grown in Nebraska, USA.</title>
        <authorList>
            <person name="Schachtman D."/>
        </authorList>
    </citation>
    <scope>NUCLEOTIDE SEQUENCE [LARGE SCALE GENOMIC DNA]</scope>
    <source>
        <strain evidence="2 3">3262</strain>
    </source>
</reference>
<dbReference type="SMART" id="SM00046">
    <property type="entry name" value="DAGKc"/>
    <property type="match status" value="1"/>
</dbReference>
<dbReference type="InterPro" id="IPR004363">
    <property type="entry name" value="Methylgl_synth"/>
</dbReference>
<dbReference type="InterPro" id="IPR005218">
    <property type="entry name" value="Diacylglycerol/lipid_kinase"/>
</dbReference>